<evidence type="ECO:0000256" key="3">
    <source>
        <dbReference type="ARBA" id="ARBA00022679"/>
    </source>
</evidence>
<evidence type="ECO:0000313" key="11">
    <source>
        <dbReference type="Proteomes" id="UP000251617"/>
    </source>
</evidence>
<dbReference type="Gene3D" id="3.40.50.170">
    <property type="entry name" value="Formyl transferase, N-terminal domain"/>
    <property type="match status" value="1"/>
</dbReference>
<sequence length="197" mass="21680">MVLKKPFNICVFSSGGGGNFQSLLDHQPSIGYSITQLICDRECGAVERANRHAVPVAVVTRGEDDQDSFFERIERHIPQDSDLLVLAGFMPILPKAFCSRWSGMIINTHPSLLPKYGGKGMYGVRVQEAVLANSETRAGCTVHFVTEVIDGGAIILQSSIEVRPHESAWDLGGRVFLEENKLLPQAIKKLMDTMPVK</sequence>
<dbReference type="CDD" id="cd08645">
    <property type="entry name" value="FMT_core_GART"/>
    <property type="match status" value="1"/>
</dbReference>
<dbReference type="PANTHER" id="PTHR43369">
    <property type="entry name" value="PHOSPHORIBOSYLGLYCINAMIDE FORMYLTRANSFERASE"/>
    <property type="match status" value="1"/>
</dbReference>
<name>A0AAD0L8M2_PSEPU</name>
<dbReference type="InterPro" id="IPR036477">
    <property type="entry name" value="Formyl_transf_N_sf"/>
</dbReference>
<dbReference type="GO" id="GO:0005829">
    <property type="term" value="C:cytosol"/>
    <property type="evidence" value="ECO:0007669"/>
    <property type="project" value="TreeGrafter"/>
</dbReference>
<accession>A0AAD0L8M2</accession>
<keyword evidence="3" id="KW-0808">Transferase</keyword>
<dbReference type="PANTHER" id="PTHR43369:SF2">
    <property type="entry name" value="PHOSPHORIBOSYLGLYCINAMIDE FORMYLTRANSFERASE"/>
    <property type="match status" value="1"/>
</dbReference>
<comment type="similarity">
    <text evidence="5">Belongs to the GART family.</text>
</comment>
<dbReference type="GO" id="GO:0006189">
    <property type="term" value="P:'de novo' IMP biosynthetic process"/>
    <property type="evidence" value="ECO:0007669"/>
    <property type="project" value="InterPro"/>
</dbReference>
<evidence type="ECO:0000313" key="10">
    <source>
        <dbReference type="EMBL" id="AXA26143.1"/>
    </source>
</evidence>
<dbReference type="Pfam" id="PF00551">
    <property type="entry name" value="Formyl_trans_N"/>
    <property type="match status" value="1"/>
</dbReference>
<evidence type="ECO:0000256" key="4">
    <source>
        <dbReference type="ARBA" id="ARBA00022755"/>
    </source>
</evidence>
<evidence type="ECO:0000256" key="1">
    <source>
        <dbReference type="ARBA" id="ARBA00005054"/>
    </source>
</evidence>
<dbReference type="AlphaFoldDB" id="A0AAD0L8M2"/>
<dbReference type="InterPro" id="IPR004607">
    <property type="entry name" value="GART"/>
</dbReference>
<evidence type="ECO:0000259" key="9">
    <source>
        <dbReference type="Pfam" id="PF00551"/>
    </source>
</evidence>
<dbReference type="PROSITE" id="PS00373">
    <property type="entry name" value="GART"/>
    <property type="match status" value="1"/>
</dbReference>
<evidence type="ECO:0000256" key="6">
    <source>
        <dbReference type="ARBA" id="ARBA00041324"/>
    </source>
</evidence>
<keyword evidence="4" id="KW-0658">Purine biosynthesis</keyword>
<evidence type="ECO:0000256" key="5">
    <source>
        <dbReference type="ARBA" id="ARBA00038440"/>
    </source>
</evidence>
<dbReference type="Proteomes" id="UP000251617">
    <property type="component" value="Chromosome"/>
</dbReference>
<dbReference type="InterPro" id="IPR002376">
    <property type="entry name" value="Formyl_transf_N"/>
</dbReference>
<evidence type="ECO:0000256" key="7">
    <source>
        <dbReference type="ARBA" id="ARBA00041682"/>
    </source>
</evidence>
<evidence type="ECO:0000256" key="8">
    <source>
        <dbReference type="ARBA" id="ARBA00047664"/>
    </source>
</evidence>
<dbReference type="GO" id="GO:0004644">
    <property type="term" value="F:phosphoribosylglycinamide formyltransferase activity"/>
    <property type="evidence" value="ECO:0007669"/>
    <property type="project" value="UniProtKB-EC"/>
</dbReference>
<comment type="pathway">
    <text evidence="1">Purine metabolism; IMP biosynthesis via de novo pathway; N(2)-formyl-N(1)-(5-phospho-D-ribosyl)glycinamide from N(1)-(5-phospho-D-ribosyl)glycinamide (10-formyl THF route): step 1/1.</text>
</comment>
<dbReference type="InterPro" id="IPR001555">
    <property type="entry name" value="GART_AS"/>
</dbReference>
<feature type="domain" description="Formyl transferase N-terminal" evidence="9">
    <location>
        <begin position="8"/>
        <end position="187"/>
    </location>
</feature>
<reference evidence="10 11" key="1">
    <citation type="submission" date="2018-06" db="EMBL/GenBank/DDBJ databases">
        <title>The genome of Pseudomonas putida NX-1, a lignin degrader.</title>
        <authorList>
            <person name="Xu Z."/>
        </authorList>
    </citation>
    <scope>NUCLEOTIDE SEQUENCE [LARGE SCALE GENOMIC DNA]</scope>
    <source>
        <strain evidence="10 11">NX-1</strain>
    </source>
</reference>
<gene>
    <name evidence="10" type="ORF">C1S65_19265</name>
</gene>
<organism evidence="10 11">
    <name type="scientific">Pseudomonas putida</name>
    <name type="common">Arthrobacter siderocapsulatus</name>
    <dbReference type="NCBI Taxonomy" id="303"/>
    <lineage>
        <taxon>Bacteria</taxon>
        <taxon>Pseudomonadati</taxon>
        <taxon>Pseudomonadota</taxon>
        <taxon>Gammaproteobacteria</taxon>
        <taxon>Pseudomonadales</taxon>
        <taxon>Pseudomonadaceae</taxon>
        <taxon>Pseudomonas</taxon>
    </lineage>
</organism>
<evidence type="ECO:0000256" key="2">
    <source>
        <dbReference type="ARBA" id="ARBA00012254"/>
    </source>
</evidence>
<comment type="catalytic activity">
    <reaction evidence="8">
        <text>N(1)-(5-phospho-beta-D-ribosyl)glycinamide + (6R)-10-formyltetrahydrofolate = N(2)-formyl-N(1)-(5-phospho-beta-D-ribosyl)glycinamide + (6S)-5,6,7,8-tetrahydrofolate + H(+)</text>
        <dbReference type="Rhea" id="RHEA:15053"/>
        <dbReference type="ChEBI" id="CHEBI:15378"/>
        <dbReference type="ChEBI" id="CHEBI:57453"/>
        <dbReference type="ChEBI" id="CHEBI:143788"/>
        <dbReference type="ChEBI" id="CHEBI:147286"/>
        <dbReference type="ChEBI" id="CHEBI:195366"/>
        <dbReference type="EC" id="2.1.2.2"/>
    </reaction>
</comment>
<dbReference type="EMBL" id="CP030750">
    <property type="protein sequence ID" value="AXA26143.1"/>
    <property type="molecule type" value="Genomic_DNA"/>
</dbReference>
<dbReference type="RefSeq" id="WP_054891970.1">
    <property type="nucleotide sequence ID" value="NZ_CP030750.1"/>
</dbReference>
<dbReference type="EC" id="2.1.2.2" evidence="2"/>
<dbReference type="SUPFAM" id="SSF53328">
    <property type="entry name" value="Formyltransferase"/>
    <property type="match status" value="1"/>
</dbReference>
<protein>
    <recommendedName>
        <fullName evidence="2">phosphoribosylglycinamide formyltransferase 1</fullName>
        <ecNumber evidence="2">2.1.2.2</ecNumber>
    </recommendedName>
    <alternativeName>
        <fullName evidence="7">5'-phosphoribosylglycinamide transformylase</fullName>
    </alternativeName>
    <alternativeName>
        <fullName evidence="6">GAR transformylase</fullName>
    </alternativeName>
</protein>
<proteinExistence type="inferred from homology"/>